<evidence type="ECO:0000313" key="3">
    <source>
        <dbReference type="EMBL" id="OHS94921.1"/>
    </source>
</evidence>
<dbReference type="VEuPathDB" id="TrichDB:TRFO_38919"/>
<feature type="region of interest" description="Disordered" evidence="2">
    <location>
        <begin position="378"/>
        <end position="408"/>
    </location>
</feature>
<dbReference type="AlphaFoldDB" id="A0A1J4J8A6"/>
<name>A0A1J4J8A6_9EUKA</name>
<dbReference type="Proteomes" id="UP000179807">
    <property type="component" value="Unassembled WGS sequence"/>
</dbReference>
<dbReference type="EMBL" id="MLAK01001280">
    <property type="protein sequence ID" value="OHS94921.1"/>
    <property type="molecule type" value="Genomic_DNA"/>
</dbReference>
<feature type="compositionally biased region" description="Low complexity" evidence="2">
    <location>
        <begin position="386"/>
        <end position="401"/>
    </location>
</feature>
<reference evidence="3" key="1">
    <citation type="submission" date="2016-10" db="EMBL/GenBank/DDBJ databases">
        <authorList>
            <person name="Benchimol M."/>
            <person name="Almeida L.G."/>
            <person name="Vasconcelos A.T."/>
            <person name="Perreira-Neves A."/>
            <person name="Rosa I.A."/>
            <person name="Tasca T."/>
            <person name="Bogo M.R."/>
            <person name="de Souza W."/>
        </authorList>
    </citation>
    <scope>NUCLEOTIDE SEQUENCE [LARGE SCALE GENOMIC DNA]</scope>
    <source>
        <strain evidence="3">K</strain>
    </source>
</reference>
<evidence type="ECO:0000313" key="4">
    <source>
        <dbReference type="Proteomes" id="UP000179807"/>
    </source>
</evidence>
<protein>
    <submittedName>
        <fullName evidence="3">Uncharacterized protein</fullName>
    </submittedName>
</protein>
<feature type="coiled-coil region" evidence="1">
    <location>
        <begin position="327"/>
        <end position="361"/>
    </location>
</feature>
<keyword evidence="4" id="KW-1185">Reference proteome</keyword>
<dbReference type="OrthoDB" id="10605308at2759"/>
<feature type="coiled-coil region" evidence="1">
    <location>
        <begin position="448"/>
        <end position="514"/>
    </location>
</feature>
<gene>
    <name evidence="3" type="ORF">TRFO_38919</name>
</gene>
<dbReference type="GeneID" id="94847030"/>
<comment type="caution">
    <text evidence="3">The sequence shown here is derived from an EMBL/GenBank/DDBJ whole genome shotgun (WGS) entry which is preliminary data.</text>
</comment>
<evidence type="ECO:0000256" key="2">
    <source>
        <dbReference type="SAM" id="MobiDB-lite"/>
    </source>
</evidence>
<organism evidence="3 4">
    <name type="scientific">Tritrichomonas foetus</name>
    <dbReference type="NCBI Taxonomy" id="1144522"/>
    <lineage>
        <taxon>Eukaryota</taxon>
        <taxon>Metamonada</taxon>
        <taxon>Parabasalia</taxon>
        <taxon>Tritrichomonadida</taxon>
        <taxon>Tritrichomonadidae</taxon>
        <taxon>Tritrichomonas</taxon>
    </lineage>
</organism>
<keyword evidence="1" id="KW-0175">Coiled coil</keyword>
<sequence>MFNEYFILDKIKKETDIEALKNLFIKTVNEYETQLTDNHEANSIQTDLLNQRLSESNACIDSLKEKIKKMKELHDADIDLLRENEKQLQSLLKSTQRENSELRLLVENKEEVNENPTNKNEFISIQEKNAKLVEQLARCKEDYADLYDSFQFVRESLAKMSKSNRKLRAIVVSFIESTNKSLGLAHHASSRACQYAADSELKVKSMISGLASIKAQLQDLKVMAPEFPKLNMKALKIRLNRKFNQVLSTEILRQKADYSVKERKMTTETLLSAEHALKIVMAMKFLSVGTSSSFSMFHKYFVKNLQELKRVCAHFVSTFQIYLDTQQLKFQKKIKEKEQEIRTLKTENELLKKTNENTKLKLKLFKDSMSEAQTIKRRATARASRKLTSSSLATKSTTKTTESNTLESISEINPTKNIELVNVETQSGLINMALIRDRTIRHSKEAELSVVQAELGRTKEQNQKLIEQIAGLRKMLKRAGESASEETGKTRQTIGDLETQLREEKRIVQRKTAQYLKLQKDNEDLALVASKVEPLKRVIAMLFKNFSDRLTPLLAEQSISNELIELDELAQEIFNVPIHKICGPTYSRGFLKKQERKLNGAIANSIEVEEITKVFDSMINELQKLSQETKCAK</sequence>
<feature type="coiled-coil region" evidence="1">
    <location>
        <begin position="53"/>
        <end position="115"/>
    </location>
</feature>
<evidence type="ECO:0000256" key="1">
    <source>
        <dbReference type="SAM" id="Coils"/>
    </source>
</evidence>
<dbReference type="RefSeq" id="XP_068348058.1">
    <property type="nucleotide sequence ID" value="XM_068512326.1"/>
</dbReference>
<proteinExistence type="predicted"/>
<accession>A0A1J4J8A6</accession>